<name>A0A848IA53_9BURK</name>
<evidence type="ECO:0000313" key="1">
    <source>
        <dbReference type="EMBL" id="NML98420.1"/>
    </source>
</evidence>
<dbReference type="EMBL" id="JABBGJ010000009">
    <property type="protein sequence ID" value="NML98420.1"/>
    <property type="molecule type" value="Genomic_DNA"/>
</dbReference>
<dbReference type="Proteomes" id="UP000544134">
    <property type="component" value="Unassembled WGS sequence"/>
</dbReference>
<accession>A0A848IA53</accession>
<protein>
    <submittedName>
        <fullName evidence="1">Uncharacterized protein</fullName>
    </submittedName>
</protein>
<reference evidence="1 2" key="1">
    <citation type="submission" date="2020-04" db="EMBL/GenBank/DDBJ databases">
        <title>Paraburkholderia sp. RP-4-7 isolated from soil.</title>
        <authorList>
            <person name="Dahal R.H."/>
        </authorList>
    </citation>
    <scope>NUCLEOTIDE SEQUENCE [LARGE SCALE GENOMIC DNA]</scope>
    <source>
        <strain evidence="1 2">RP-4-7</strain>
    </source>
</reference>
<dbReference type="RefSeq" id="WP_169485464.1">
    <property type="nucleotide sequence ID" value="NZ_JABBGJ010000009.1"/>
</dbReference>
<gene>
    <name evidence="1" type="ORF">HHL24_10700</name>
</gene>
<dbReference type="AlphaFoldDB" id="A0A848IA53"/>
<keyword evidence="2" id="KW-1185">Reference proteome</keyword>
<sequence length="47" mass="5082">MMRLILCVSDQPETGGYIEPKTAGIPNSIMGHAIAHGGRHAKHVETR</sequence>
<proteinExistence type="predicted"/>
<comment type="caution">
    <text evidence="1">The sequence shown here is derived from an EMBL/GenBank/DDBJ whole genome shotgun (WGS) entry which is preliminary data.</text>
</comment>
<organism evidence="1 2">
    <name type="scientific">Paraburkholderia polaris</name>
    <dbReference type="NCBI Taxonomy" id="2728848"/>
    <lineage>
        <taxon>Bacteria</taxon>
        <taxon>Pseudomonadati</taxon>
        <taxon>Pseudomonadota</taxon>
        <taxon>Betaproteobacteria</taxon>
        <taxon>Burkholderiales</taxon>
        <taxon>Burkholderiaceae</taxon>
        <taxon>Paraburkholderia</taxon>
    </lineage>
</organism>
<evidence type="ECO:0000313" key="2">
    <source>
        <dbReference type="Proteomes" id="UP000544134"/>
    </source>
</evidence>